<dbReference type="OrthoDB" id="6500128at2759"/>
<evidence type="ECO:0000256" key="2">
    <source>
        <dbReference type="ARBA" id="ARBA00007577"/>
    </source>
</evidence>
<evidence type="ECO:0000256" key="1">
    <source>
        <dbReference type="ARBA" id="ARBA00004448"/>
    </source>
</evidence>
<keyword evidence="4" id="KW-0633">Potassium transport</keyword>
<keyword evidence="7" id="KW-0999">Mitochondrion inner membrane</keyword>
<dbReference type="SUPFAM" id="SSF90123">
    <property type="entry name" value="ABC transporter transmembrane region"/>
    <property type="match status" value="1"/>
</dbReference>
<name>A0A7I8WD05_9ANNE</name>
<evidence type="ECO:0000259" key="20">
    <source>
        <dbReference type="PROSITE" id="PS50929"/>
    </source>
</evidence>
<evidence type="ECO:0000256" key="9">
    <source>
        <dbReference type="ARBA" id="ARBA00022946"/>
    </source>
</evidence>
<dbReference type="Gene3D" id="3.40.50.300">
    <property type="entry name" value="P-loop containing nucleotide triphosphate hydrolases"/>
    <property type="match status" value="1"/>
</dbReference>
<keyword evidence="14 18" id="KW-0472">Membrane</keyword>
<dbReference type="GO" id="GO:0015421">
    <property type="term" value="F:ABC-type oligopeptide transporter activity"/>
    <property type="evidence" value="ECO:0007669"/>
    <property type="project" value="TreeGrafter"/>
</dbReference>
<evidence type="ECO:0000256" key="13">
    <source>
        <dbReference type="ARBA" id="ARBA00023128"/>
    </source>
</evidence>
<dbReference type="SMART" id="SM00382">
    <property type="entry name" value="AAA"/>
    <property type="match status" value="1"/>
</dbReference>
<sequence length="688" mass="75902">MSLSKICSGFSNRGVHLISSLNLLSRSSLSKPNKIIKFLERGVREVKKCKESKRSPIIFKGLAGISILSTLGRSKFVARCDNNHLTRNRVTVLKSEDEEHPFNWRLFLSFLCSYIGYLIAAIAMALAVAIVNIQIPLQLGKIVNVISEANKNTDKNILYSLIGPAKKMIGYYIVQGILTFSYITCIGYVGESVANDLRKDLFHSIINQDISFFDERRTGQLVDRLTSDVQEFKSTFKLCISQGIRCITQIVGCSLALWKVSSELTLTLGILLPTLIGIGTGLGSVLRKLSKRAQNQVSKATGVADEAISNIRTVRAFAMEHEEERLYERELDLATKLSIKLGFGIGILQGLSNITLNGVVLGTLMIGGYLMSQNKIDAGDLMSFLVASQTIQKSLTQLLLLSGQTVRGYTACGRVFQYLELPSLLGSSTSSGLKIDHLQGKVIYDNVTFSYPSRKEAVVLRNLNVVLPAGKMVALCGLSGSGKSTIASLLERFYDVDEGSILIDNENIKDLDPKWLRRRAIGYISQEPVLFATSVRENIRYGRPEASDEEVEDASKKANAHPFISEFPEGYDTILGEKGQTVSGGQKQRIAIARALLKDPAILILDEATSALDTESERIVQEALDKAVKGRTVLVIAHRLTTIRNADIIHVLSKGEIVESGNYESLIKKRGVFWELMQRQNNDSNIIE</sequence>
<dbReference type="Proteomes" id="UP000549394">
    <property type="component" value="Unassembled WGS sequence"/>
</dbReference>
<dbReference type="PANTHER" id="PTHR43394:SF17">
    <property type="entry name" value="MITOCHONDRIAL POTASSIUM CHANNEL ATP-BINDING SUBUNIT"/>
    <property type="match status" value="1"/>
</dbReference>
<dbReference type="InterPro" id="IPR003593">
    <property type="entry name" value="AAA+_ATPase"/>
</dbReference>
<gene>
    <name evidence="21" type="ORF">DGYR_LOCUS13289</name>
</gene>
<dbReference type="InterPro" id="IPR027417">
    <property type="entry name" value="P-loop_NTPase"/>
</dbReference>
<keyword evidence="5 18" id="KW-0812">Transmembrane</keyword>
<dbReference type="FunFam" id="3.40.50.300:FF:000403">
    <property type="entry name" value="ATP-binding cassette sub-family B member 8, mitochondrial"/>
    <property type="match status" value="1"/>
</dbReference>
<evidence type="ECO:0000313" key="21">
    <source>
        <dbReference type="EMBL" id="CAD5126000.1"/>
    </source>
</evidence>
<dbReference type="InterPro" id="IPR036640">
    <property type="entry name" value="ABC1_TM_sf"/>
</dbReference>
<dbReference type="AlphaFoldDB" id="A0A7I8WD05"/>
<keyword evidence="6" id="KW-0547">Nucleotide-binding</keyword>
<evidence type="ECO:0000256" key="6">
    <source>
        <dbReference type="ARBA" id="ARBA00022741"/>
    </source>
</evidence>
<dbReference type="GO" id="GO:0005743">
    <property type="term" value="C:mitochondrial inner membrane"/>
    <property type="evidence" value="ECO:0007669"/>
    <property type="project" value="UniProtKB-SubCell"/>
</dbReference>
<evidence type="ECO:0000256" key="17">
    <source>
        <dbReference type="ARBA" id="ARBA00042968"/>
    </source>
</evidence>
<dbReference type="GO" id="GO:0016887">
    <property type="term" value="F:ATP hydrolysis activity"/>
    <property type="evidence" value="ECO:0007669"/>
    <property type="project" value="InterPro"/>
</dbReference>
<keyword evidence="9" id="KW-0809">Transit peptide</keyword>
<evidence type="ECO:0000256" key="12">
    <source>
        <dbReference type="ARBA" id="ARBA00023065"/>
    </source>
</evidence>
<comment type="caution">
    <text evidence="21">The sequence shown here is derived from an EMBL/GenBank/DDBJ whole genome shotgun (WGS) entry which is preliminary data.</text>
</comment>
<evidence type="ECO:0000259" key="19">
    <source>
        <dbReference type="PROSITE" id="PS50893"/>
    </source>
</evidence>
<comment type="subcellular location">
    <subcellularLocation>
        <location evidence="1">Mitochondrion inner membrane</location>
        <topology evidence="1">Multi-pass membrane protein</topology>
    </subcellularLocation>
</comment>
<organism evidence="21 22">
    <name type="scientific">Dimorphilus gyrociliatus</name>
    <dbReference type="NCBI Taxonomy" id="2664684"/>
    <lineage>
        <taxon>Eukaryota</taxon>
        <taxon>Metazoa</taxon>
        <taxon>Spiralia</taxon>
        <taxon>Lophotrochozoa</taxon>
        <taxon>Annelida</taxon>
        <taxon>Polychaeta</taxon>
        <taxon>Polychaeta incertae sedis</taxon>
        <taxon>Dinophilidae</taxon>
        <taxon>Dimorphilus</taxon>
    </lineage>
</organism>
<protein>
    <recommendedName>
        <fullName evidence="15">Mitochondrial potassium channel ATP-binding subunit</fullName>
    </recommendedName>
    <alternativeName>
        <fullName evidence="17">ATP-binding cassette sub-family B member 8, mitochondrial</fullName>
    </alternativeName>
    <alternativeName>
        <fullName evidence="16">Mitochondrial sulfonylurea-receptor</fullName>
    </alternativeName>
</protein>
<evidence type="ECO:0000256" key="5">
    <source>
        <dbReference type="ARBA" id="ARBA00022692"/>
    </source>
</evidence>
<keyword evidence="12" id="KW-0406">Ion transport</keyword>
<evidence type="ECO:0000256" key="15">
    <source>
        <dbReference type="ARBA" id="ARBA00040439"/>
    </source>
</evidence>
<evidence type="ECO:0000256" key="14">
    <source>
        <dbReference type="ARBA" id="ARBA00023136"/>
    </source>
</evidence>
<dbReference type="GO" id="GO:0006813">
    <property type="term" value="P:potassium ion transport"/>
    <property type="evidence" value="ECO:0007669"/>
    <property type="project" value="UniProtKB-KW"/>
</dbReference>
<feature type="transmembrane region" description="Helical" evidence="18">
    <location>
        <begin position="264"/>
        <end position="286"/>
    </location>
</feature>
<dbReference type="GO" id="GO:0090374">
    <property type="term" value="P:oligopeptide export from mitochondrion"/>
    <property type="evidence" value="ECO:0007669"/>
    <property type="project" value="TreeGrafter"/>
</dbReference>
<evidence type="ECO:0000256" key="18">
    <source>
        <dbReference type="SAM" id="Phobius"/>
    </source>
</evidence>
<feature type="transmembrane region" description="Helical" evidence="18">
    <location>
        <begin position="106"/>
        <end position="131"/>
    </location>
</feature>
<reference evidence="21 22" key="1">
    <citation type="submission" date="2020-08" db="EMBL/GenBank/DDBJ databases">
        <authorList>
            <person name="Hejnol A."/>
        </authorList>
    </citation>
    <scope>NUCLEOTIDE SEQUENCE [LARGE SCALE GENOMIC DNA]</scope>
</reference>
<dbReference type="EMBL" id="CAJFCJ010000031">
    <property type="protein sequence ID" value="CAD5126000.1"/>
    <property type="molecule type" value="Genomic_DNA"/>
</dbReference>
<evidence type="ECO:0000256" key="4">
    <source>
        <dbReference type="ARBA" id="ARBA00022538"/>
    </source>
</evidence>
<feature type="transmembrane region" description="Helical" evidence="18">
    <location>
        <begin position="169"/>
        <end position="189"/>
    </location>
</feature>
<keyword evidence="22" id="KW-1185">Reference proteome</keyword>
<dbReference type="Pfam" id="PF00664">
    <property type="entry name" value="ABC_membrane"/>
    <property type="match status" value="1"/>
</dbReference>
<dbReference type="PROSITE" id="PS50929">
    <property type="entry name" value="ABC_TM1F"/>
    <property type="match status" value="1"/>
</dbReference>
<evidence type="ECO:0000313" key="22">
    <source>
        <dbReference type="Proteomes" id="UP000549394"/>
    </source>
</evidence>
<dbReference type="InterPro" id="IPR039421">
    <property type="entry name" value="Type_1_exporter"/>
</dbReference>
<dbReference type="PROSITE" id="PS50893">
    <property type="entry name" value="ABC_TRANSPORTER_2"/>
    <property type="match status" value="1"/>
</dbReference>
<keyword evidence="11 18" id="KW-1133">Transmembrane helix</keyword>
<dbReference type="CDD" id="cd18574">
    <property type="entry name" value="ABC_6TM_ABCB8_like"/>
    <property type="match status" value="1"/>
</dbReference>
<keyword evidence="3" id="KW-0813">Transport</keyword>
<dbReference type="PROSITE" id="PS00211">
    <property type="entry name" value="ABC_TRANSPORTER_1"/>
    <property type="match status" value="1"/>
</dbReference>
<dbReference type="SUPFAM" id="SSF52540">
    <property type="entry name" value="P-loop containing nucleoside triphosphate hydrolases"/>
    <property type="match status" value="1"/>
</dbReference>
<feature type="domain" description="ABC transporter" evidence="19">
    <location>
        <begin position="442"/>
        <end position="679"/>
    </location>
</feature>
<dbReference type="PANTHER" id="PTHR43394">
    <property type="entry name" value="ATP-DEPENDENT PERMEASE MDL1, MITOCHONDRIAL"/>
    <property type="match status" value="1"/>
</dbReference>
<evidence type="ECO:0000256" key="3">
    <source>
        <dbReference type="ARBA" id="ARBA00022448"/>
    </source>
</evidence>
<keyword evidence="13" id="KW-0496">Mitochondrion</keyword>
<keyword evidence="8" id="KW-0067">ATP-binding</keyword>
<evidence type="ECO:0000256" key="10">
    <source>
        <dbReference type="ARBA" id="ARBA00022958"/>
    </source>
</evidence>
<keyword evidence="10" id="KW-0630">Potassium</keyword>
<dbReference type="Gene3D" id="1.20.1560.10">
    <property type="entry name" value="ABC transporter type 1, transmembrane domain"/>
    <property type="match status" value="1"/>
</dbReference>
<dbReference type="InterPro" id="IPR017871">
    <property type="entry name" value="ABC_transporter-like_CS"/>
</dbReference>
<comment type="similarity">
    <text evidence="2">Belongs to the ABC transporter superfamily. ABCB family. Multidrug resistance exporter (TC 3.A.1.201) subfamily.</text>
</comment>
<dbReference type="GO" id="GO:0005524">
    <property type="term" value="F:ATP binding"/>
    <property type="evidence" value="ECO:0007669"/>
    <property type="project" value="UniProtKB-KW"/>
</dbReference>
<evidence type="ECO:0000256" key="16">
    <source>
        <dbReference type="ARBA" id="ARBA00041416"/>
    </source>
</evidence>
<evidence type="ECO:0000256" key="8">
    <source>
        <dbReference type="ARBA" id="ARBA00022840"/>
    </source>
</evidence>
<dbReference type="InterPro" id="IPR003439">
    <property type="entry name" value="ABC_transporter-like_ATP-bd"/>
</dbReference>
<proteinExistence type="inferred from homology"/>
<dbReference type="CDD" id="cd03249">
    <property type="entry name" value="ABC_MTABC3_MDL1_MDL2"/>
    <property type="match status" value="1"/>
</dbReference>
<dbReference type="FunFam" id="1.20.1560.10:FF:000016">
    <property type="entry name" value="ATP-binding cassette sub-family B member 8, mitochondrial"/>
    <property type="match status" value="1"/>
</dbReference>
<dbReference type="InterPro" id="IPR011527">
    <property type="entry name" value="ABC1_TM_dom"/>
</dbReference>
<dbReference type="Pfam" id="PF00005">
    <property type="entry name" value="ABC_tran"/>
    <property type="match status" value="1"/>
</dbReference>
<evidence type="ECO:0000256" key="11">
    <source>
        <dbReference type="ARBA" id="ARBA00022989"/>
    </source>
</evidence>
<evidence type="ECO:0000256" key="7">
    <source>
        <dbReference type="ARBA" id="ARBA00022792"/>
    </source>
</evidence>
<accession>A0A7I8WD05</accession>
<feature type="domain" description="ABC transmembrane type-1" evidence="20">
    <location>
        <begin position="119"/>
        <end position="407"/>
    </location>
</feature>